<reference evidence="1 2" key="1">
    <citation type="journal article" date="2010" name="Nature">
        <title>Genome sequencing and analysis of the model grass Brachypodium distachyon.</title>
        <authorList>
            <consortium name="International Brachypodium Initiative"/>
        </authorList>
    </citation>
    <scope>NUCLEOTIDE SEQUENCE [LARGE SCALE GENOMIC DNA]</scope>
    <source>
        <strain evidence="1 2">Bd21</strain>
    </source>
</reference>
<dbReference type="EnsemblPlants" id="KQK04362">
    <property type="protein sequence ID" value="KQK04362"/>
    <property type="gene ID" value="BRADI_2g13153v3"/>
</dbReference>
<keyword evidence="3" id="KW-1185">Reference proteome</keyword>
<dbReference type="EMBL" id="CM000881">
    <property type="protein sequence ID" value="KQK04362.1"/>
    <property type="molecule type" value="Genomic_DNA"/>
</dbReference>
<reference evidence="2" key="3">
    <citation type="submission" date="2018-08" db="UniProtKB">
        <authorList>
            <consortium name="EnsemblPlants"/>
        </authorList>
    </citation>
    <scope>IDENTIFICATION</scope>
    <source>
        <strain evidence="2">cv. Bd21</strain>
    </source>
</reference>
<dbReference type="Gramene" id="KQK04362">
    <property type="protein sequence ID" value="KQK04362"/>
    <property type="gene ID" value="BRADI_2g13153v3"/>
</dbReference>
<evidence type="ECO:0000313" key="3">
    <source>
        <dbReference type="Proteomes" id="UP000008810"/>
    </source>
</evidence>
<name>A0A0Q3QSA0_BRADI</name>
<reference evidence="1" key="2">
    <citation type="submission" date="2017-06" db="EMBL/GenBank/DDBJ databases">
        <title>WGS assembly of Brachypodium distachyon.</title>
        <authorList>
            <consortium name="The International Brachypodium Initiative"/>
            <person name="Lucas S."/>
            <person name="Harmon-Smith M."/>
            <person name="Lail K."/>
            <person name="Tice H."/>
            <person name="Grimwood J."/>
            <person name="Bruce D."/>
            <person name="Barry K."/>
            <person name="Shu S."/>
            <person name="Lindquist E."/>
            <person name="Wang M."/>
            <person name="Pitluck S."/>
            <person name="Vogel J.P."/>
            <person name="Garvin D.F."/>
            <person name="Mockler T.C."/>
            <person name="Schmutz J."/>
            <person name="Rokhsar D."/>
            <person name="Bevan M.W."/>
        </authorList>
    </citation>
    <scope>NUCLEOTIDE SEQUENCE</scope>
    <source>
        <strain evidence="1">Bd21</strain>
    </source>
</reference>
<protein>
    <submittedName>
        <fullName evidence="1 2">Uncharacterized protein</fullName>
    </submittedName>
</protein>
<organism evidence="1">
    <name type="scientific">Brachypodium distachyon</name>
    <name type="common">Purple false brome</name>
    <name type="synonym">Trachynia distachya</name>
    <dbReference type="NCBI Taxonomy" id="15368"/>
    <lineage>
        <taxon>Eukaryota</taxon>
        <taxon>Viridiplantae</taxon>
        <taxon>Streptophyta</taxon>
        <taxon>Embryophyta</taxon>
        <taxon>Tracheophyta</taxon>
        <taxon>Spermatophyta</taxon>
        <taxon>Magnoliopsida</taxon>
        <taxon>Liliopsida</taxon>
        <taxon>Poales</taxon>
        <taxon>Poaceae</taxon>
        <taxon>BOP clade</taxon>
        <taxon>Pooideae</taxon>
        <taxon>Stipodae</taxon>
        <taxon>Brachypodieae</taxon>
        <taxon>Brachypodium</taxon>
    </lineage>
</organism>
<evidence type="ECO:0000313" key="1">
    <source>
        <dbReference type="EMBL" id="KQK04362.1"/>
    </source>
</evidence>
<gene>
    <name evidence="1" type="ORF">BRADI_2g13153v3</name>
</gene>
<dbReference type="Proteomes" id="UP000008810">
    <property type="component" value="Chromosome 2"/>
</dbReference>
<evidence type="ECO:0000313" key="2">
    <source>
        <dbReference type="EnsemblPlants" id="KQK04362"/>
    </source>
</evidence>
<dbReference type="InParanoid" id="A0A0Q3QSA0"/>
<dbReference type="AlphaFoldDB" id="A0A0Q3QSA0"/>
<sequence>MGRGEIPARLLPTTMTVAAAITFLKASLWLDCGFLLLWHQGKPLVWLTDSTMAVLQRRSPLLRALSWWPWSPSMSMVVVDDECRFHAWDNGPLGAMDPLVDASWTISFLSSGLLLP</sequence>
<proteinExistence type="predicted"/>
<accession>A0A0Q3QSA0</accession>